<sequence length="323" mass="35691">MSDSTNISTATNTTVCSSAAWQDTTHINLLVLEFTVACLFFTALVSSSVRRNICSRLPLFAAVLIVVESACSIVYNNPSIDNLTYFMTDGIAWFCDILVRLCLISFMYYRFRGLYGRAMPSSHTQHESKVTSKLHQIMSIFTDIPRLIFIVVGLIQIVACILAMYSDIGTVVGANAINAEVSLYSVYVMVDISVPLLDALVCVEIWRLKASKAGALLKQIEFVRAFMAVVCCALTAVAETIIFSLGYDLQWEIYFVMMASRIVFAEIFNSSLLSGLVDQPRPPTAKLSSTQNGHVDPANDNKQSVDSSDSLEIEAYCHPNHQE</sequence>
<dbReference type="Proteomes" id="UP001648503">
    <property type="component" value="Unassembled WGS sequence"/>
</dbReference>
<feature type="transmembrane region" description="Helical" evidence="2">
    <location>
        <begin position="253"/>
        <end position="277"/>
    </location>
</feature>
<feature type="transmembrane region" description="Helical" evidence="2">
    <location>
        <begin position="27"/>
        <end position="45"/>
    </location>
</feature>
<feature type="compositionally biased region" description="Polar residues" evidence="1">
    <location>
        <begin position="300"/>
        <end position="310"/>
    </location>
</feature>
<evidence type="ECO:0000313" key="4">
    <source>
        <dbReference type="Proteomes" id="UP001648503"/>
    </source>
</evidence>
<evidence type="ECO:0000256" key="2">
    <source>
        <dbReference type="SAM" id="Phobius"/>
    </source>
</evidence>
<protein>
    <recommendedName>
        <fullName evidence="5">Transmembrane protein</fullName>
    </recommendedName>
</protein>
<keyword evidence="2" id="KW-1133">Transmembrane helix</keyword>
<feature type="transmembrane region" description="Helical" evidence="2">
    <location>
        <begin position="147"/>
        <end position="166"/>
    </location>
</feature>
<reference evidence="3 4" key="1">
    <citation type="submission" date="2021-02" db="EMBL/GenBank/DDBJ databases">
        <title>Variation within the Batrachochytrium salamandrivorans European outbreak.</title>
        <authorList>
            <person name="Kelly M."/>
            <person name="Pasmans F."/>
            <person name="Shea T.P."/>
            <person name="Munoz J.F."/>
            <person name="Carranza S."/>
            <person name="Cuomo C.A."/>
            <person name="Martel A."/>
        </authorList>
    </citation>
    <scope>NUCLEOTIDE SEQUENCE [LARGE SCALE GENOMIC DNA]</scope>
    <source>
        <strain evidence="3 4">AMFP18/2</strain>
    </source>
</reference>
<evidence type="ECO:0008006" key="5">
    <source>
        <dbReference type="Google" id="ProtNLM"/>
    </source>
</evidence>
<feature type="transmembrane region" description="Helical" evidence="2">
    <location>
        <begin position="57"/>
        <end position="75"/>
    </location>
</feature>
<feature type="transmembrane region" description="Helical" evidence="2">
    <location>
        <begin position="186"/>
        <end position="206"/>
    </location>
</feature>
<keyword evidence="4" id="KW-1185">Reference proteome</keyword>
<feature type="region of interest" description="Disordered" evidence="1">
    <location>
        <begin position="283"/>
        <end position="310"/>
    </location>
</feature>
<keyword evidence="2" id="KW-0472">Membrane</keyword>
<gene>
    <name evidence="3" type="ORF">BASA50_010182</name>
</gene>
<organism evidence="3 4">
    <name type="scientific">Batrachochytrium salamandrivorans</name>
    <dbReference type="NCBI Taxonomy" id="1357716"/>
    <lineage>
        <taxon>Eukaryota</taxon>
        <taxon>Fungi</taxon>
        <taxon>Fungi incertae sedis</taxon>
        <taxon>Chytridiomycota</taxon>
        <taxon>Chytridiomycota incertae sedis</taxon>
        <taxon>Chytridiomycetes</taxon>
        <taxon>Rhizophydiales</taxon>
        <taxon>Rhizophydiales incertae sedis</taxon>
        <taxon>Batrachochytrium</taxon>
    </lineage>
</organism>
<proteinExistence type="predicted"/>
<keyword evidence="2" id="KW-0812">Transmembrane</keyword>
<evidence type="ECO:0000256" key="1">
    <source>
        <dbReference type="SAM" id="MobiDB-lite"/>
    </source>
</evidence>
<name>A0ABQ8EZ79_9FUNG</name>
<comment type="caution">
    <text evidence="3">The sequence shown here is derived from an EMBL/GenBank/DDBJ whole genome shotgun (WGS) entry which is preliminary data.</text>
</comment>
<feature type="transmembrane region" description="Helical" evidence="2">
    <location>
        <begin position="226"/>
        <end position="247"/>
    </location>
</feature>
<feature type="transmembrane region" description="Helical" evidence="2">
    <location>
        <begin position="90"/>
        <end position="109"/>
    </location>
</feature>
<accession>A0ABQ8EZ79</accession>
<evidence type="ECO:0000313" key="3">
    <source>
        <dbReference type="EMBL" id="KAH6589204.1"/>
    </source>
</evidence>
<dbReference type="EMBL" id="JAFCIX010000470">
    <property type="protein sequence ID" value="KAH6589204.1"/>
    <property type="molecule type" value="Genomic_DNA"/>
</dbReference>